<feature type="domain" description="DUF6594" evidence="3">
    <location>
        <begin position="79"/>
        <end position="420"/>
    </location>
</feature>
<dbReference type="InterPro" id="IPR046529">
    <property type="entry name" value="DUF6594"/>
</dbReference>
<protein>
    <recommendedName>
        <fullName evidence="3">DUF6594 domain-containing protein</fullName>
    </recommendedName>
</protein>
<keyword evidence="2" id="KW-0472">Membrane</keyword>
<reference evidence="4" key="1">
    <citation type="journal article" date="2020" name="Stud. Mycol.">
        <title>101 Dothideomycetes genomes: a test case for predicting lifestyles and emergence of pathogens.</title>
        <authorList>
            <person name="Haridas S."/>
            <person name="Albert R."/>
            <person name="Binder M."/>
            <person name="Bloem J."/>
            <person name="Labutti K."/>
            <person name="Salamov A."/>
            <person name="Andreopoulos B."/>
            <person name="Baker S."/>
            <person name="Barry K."/>
            <person name="Bills G."/>
            <person name="Bluhm B."/>
            <person name="Cannon C."/>
            <person name="Castanera R."/>
            <person name="Culley D."/>
            <person name="Daum C."/>
            <person name="Ezra D."/>
            <person name="Gonzalez J."/>
            <person name="Henrissat B."/>
            <person name="Kuo A."/>
            <person name="Liang C."/>
            <person name="Lipzen A."/>
            <person name="Lutzoni F."/>
            <person name="Magnuson J."/>
            <person name="Mondo S."/>
            <person name="Nolan M."/>
            <person name="Ohm R."/>
            <person name="Pangilinan J."/>
            <person name="Park H.-J."/>
            <person name="Ramirez L."/>
            <person name="Alfaro M."/>
            <person name="Sun H."/>
            <person name="Tritt A."/>
            <person name="Yoshinaga Y."/>
            <person name="Zwiers L.-H."/>
            <person name="Turgeon B."/>
            <person name="Goodwin S."/>
            <person name="Spatafora J."/>
            <person name="Crous P."/>
            <person name="Grigoriev I."/>
        </authorList>
    </citation>
    <scope>NUCLEOTIDE SEQUENCE</scope>
    <source>
        <strain evidence="4">CBS 122368</strain>
    </source>
</reference>
<feature type="compositionally biased region" description="Acidic residues" evidence="1">
    <location>
        <begin position="43"/>
        <end position="58"/>
    </location>
</feature>
<evidence type="ECO:0000259" key="3">
    <source>
        <dbReference type="Pfam" id="PF20237"/>
    </source>
</evidence>
<gene>
    <name evidence="4" type="ORF">BU26DRAFT_565532</name>
</gene>
<dbReference type="Proteomes" id="UP000800094">
    <property type="component" value="Unassembled WGS sequence"/>
</dbReference>
<feature type="compositionally biased region" description="Polar residues" evidence="1">
    <location>
        <begin position="1"/>
        <end position="33"/>
    </location>
</feature>
<feature type="transmembrane region" description="Helical" evidence="2">
    <location>
        <begin position="377"/>
        <end position="398"/>
    </location>
</feature>
<dbReference type="PANTHER" id="PTHR34502:SF5">
    <property type="entry name" value="DUF6594 DOMAIN-CONTAINING PROTEIN"/>
    <property type="match status" value="1"/>
</dbReference>
<organism evidence="4 5">
    <name type="scientific">Trematosphaeria pertusa</name>
    <dbReference type="NCBI Taxonomy" id="390896"/>
    <lineage>
        <taxon>Eukaryota</taxon>
        <taxon>Fungi</taxon>
        <taxon>Dikarya</taxon>
        <taxon>Ascomycota</taxon>
        <taxon>Pezizomycotina</taxon>
        <taxon>Dothideomycetes</taxon>
        <taxon>Pleosporomycetidae</taxon>
        <taxon>Pleosporales</taxon>
        <taxon>Massarineae</taxon>
        <taxon>Trematosphaeriaceae</taxon>
        <taxon>Trematosphaeria</taxon>
    </lineage>
</organism>
<keyword evidence="2" id="KW-0812">Transmembrane</keyword>
<evidence type="ECO:0000256" key="2">
    <source>
        <dbReference type="SAM" id="Phobius"/>
    </source>
</evidence>
<evidence type="ECO:0000313" key="4">
    <source>
        <dbReference type="EMBL" id="KAF2248118.1"/>
    </source>
</evidence>
<keyword evidence="5" id="KW-1185">Reference proteome</keyword>
<proteinExistence type="predicted"/>
<keyword evidence="2" id="KW-1133">Transmembrane helix</keyword>
<sequence length="450" mass="50378">MTATGARRSTSSGVSNLSASATVVNSNSTQTTPRIPGCAIASNEDDSSDDSSSSDEFDEHATRFRFPPGELPDDPIQGWPQLALLMAKTPDFAAFSRFRDLNTKSLLYYQAELRGYRKKLHNLEYEDAGKGNWWDQRADLLVESKSVQFETVVEMRKVLKEYNKALKLYTEICALPGPEPDNMRALRKWLGDKRCGDNTIRGRDGLNNTWGDMRKDPDAELGSLWRQFGRVVLGLVWARPPPTDDLDLVATEPQGKIDGLTRWVVCDLVRFYKNFCEYRKEQREKKMQQRLDIENTAEATPGCFGRWREKKKRKKERRDTGNMQPTIDLGVDKVKKEDTLESWGDKTALRVTSTISTVIACLLPVIAISILSQLHGLRNLLICLAGFAIFFALALIFLTQGTSSRTEIFAATAAFSAVMVVFISVPPAPIINMPPGSPMPSVTPRPTYAL</sequence>
<name>A0A6A6IDI1_9PLEO</name>
<dbReference type="RefSeq" id="XP_033683122.1">
    <property type="nucleotide sequence ID" value="XM_033833409.1"/>
</dbReference>
<accession>A0A6A6IDI1</accession>
<dbReference type="OrthoDB" id="5342093at2759"/>
<dbReference type="AlphaFoldDB" id="A0A6A6IDI1"/>
<evidence type="ECO:0000313" key="5">
    <source>
        <dbReference type="Proteomes" id="UP000800094"/>
    </source>
</evidence>
<feature type="transmembrane region" description="Helical" evidence="2">
    <location>
        <begin position="410"/>
        <end position="431"/>
    </location>
</feature>
<feature type="region of interest" description="Disordered" evidence="1">
    <location>
        <begin position="1"/>
        <end position="71"/>
    </location>
</feature>
<evidence type="ECO:0000256" key="1">
    <source>
        <dbReference type="SAM" id="MobiDB-lite"/>
    </source>
</evidence>
<dbReference type="GeneID" id="54586739"/>
<feature type="transmembrane region" description="Helical" evidence="2">
    <location>
        <begin position="351"/>
        <end position="371"/>
    </location>
</feature>
<dbReference type="PANTHER" id="PTHR34502">
    <property type="entry name" value="DUF6594 DOMAIN-CONTAINING PROTEIN-RELATED"/>
    <property type="match status" value="1"/>
</dbReference>
<dbReference type="EMBL" id="ML987196">
    <property type="protein sequence ID" value="KAF2248118.1"/>
    <property type="molecule type" value="Genomic_DNA"/>
</dbReference>
<dbReference type="Pfam" id="PF20237">
    <property type="entry name" value="DUF6594"/>
    <property type="match status" value="1"/>
</dbReference>